<sequence>MPPAVRCVAPEPHRRQGAAAGCARQCPNGGRAVAGTGELWLVSITIYAAHNKRGQRHGGKVPRPGAHANAPTGGVRAAGTGKVLVGSPWPFIRRTTSAVSAAAARCRGRVRTPIPQRGACGLPVQAGLGRSAKPFTRRTNKATSPFTRRTTSAVSAANECEGITCLWQVTRNGSDEAERRERSPSGVVSAANVEELAAAGGQVSGEAAPASGSASQVHVSLSPDGEVRRAQPGPPEPSAGRRCGAYYPPGSPACSCAQKLLPSGHLACS</sequence>
<dbReference type="EMBL" id="QEKH01000021">
    <property type="protein sequence ID" value="PVY39361.1"/>
    <property type="molecule type" value="Genomic_DNA"/>
</dbReference>
<feature type="compositionally biased region" description="Low complexity" evidence="1">
    <location>
        <begin position="204"/>
        <end position="215"/>
    </location>
</feature>
<keyword evidence="3" id="KW-1185">Reference proteome</keyword>
<evidence type="ECO:0000256" key="1">
    <source>
        <dbReference type="SAM" id="MobiDB-lite"/>
    </source>
</evidence>
<reference evidence="2 3" key="1">
    <citation type="submission" date="2018-04" db="EMBL/GenBank/DDBJ databases">
        <title>Genomic Encyclopedia of Type Strains, Phase IV (KMG-IV): sequencing the most valuable type-strain genomes for metagenomic binning, comparative biology and taxonomic classification.</title>
        <authorList>
            <person name="Goeker M."/>
        </authorList>
    </citation>
    <scope>NUCLEOTIDE SEQUENCE [LARGE SCALE GENOMIC DNA]</scope>
    <source>
        <strain evidence="2 3">DSM 14823</strain>
    </source>
</reference>
<dbReference type="Proteomes" id="UP000245959">
    <property type="component" value="Unassembled WGS sequence"/>
</dbReference>
<gene>
    <name evidence="2" type="ORF">C8D82_12136</name>
</gene>
<organism evidence="2 3">
    <name type="scientific">Victivallis vadensis</name>
    <dbReference type="NCBI Taxonomy" id="172901"/>
    <lineage>
        <taxon>Bacteria</taxon>
        <taxon>Pseudomonadati</taxon>
        <taxon>Lentisphaerota</taxon>
        <taxon>Lentisphaeria</taxon>
        <taxon>Victivallales</taxon>
        <taxon>Victivallaceae</taxon>
        <taxon>Victivallis</taxon>
    </lineage>
</organism>
<feature type="region of interest" description="Disordered" evidence="1">
    <location>
        <begin position="53"/>
        <end position="76"/>
    </location>
</feature>
<proteinExistence type="predicted"/>
<accession>A0A2U1ASM6</accession>
<protein>
    <submittedName>
        <fullName evidence="2">Uncharacterized protein</fullName>
    </submittedName>
</protein>
<feature type="region of interest" description="Disordered" evidence="1">
    <location>
        <begin position="201"/>
        <end position="244"/>
    </location>
</feature>
<dbReference type="AlphaFoldDB" id="A0A2U1ASM6"/>
<evidence type="ECO:0000313" key="3">
    <source>
        <dbReference type="Proteomes" id="UP000245959"/>
    </source>
</evidence>
<comment type="caution">
    <text evidence="2">The sequence shown here is derived from an EMBL/GenBank/DDBJ whole genome shotgun (WGS) entry which is preliminary data.</text>
</comment>
<evidence type="ECO:0000313" key="2">
    <source>
        <dbReference type="EMBL" id="PVY39361.1"/>
    </source>
</evidence>
<name>A0A2U1ASM6_9BACT</name>